<evidence type="ECO:0000313" key="2">
    <source>
        <dbReference type="Proteomes" id="UP000183639"/>
    </source>
</evidence>
<protein>
    <submittedName>
        <fullName evidence="1">Uncharacterized protein</fullName>
    </submittedName>
</protein>
<organism evidence="1 2">
    <name type="scientific">Selenomonas ruminantium</name>
    <dbReference type="NCBI Taxonomy" id="971"/>
    <lineage>
        <taxon>Bacteria</taxon>
        <taxon>Bacillati</taxon>
        <taxon>Bacillota</taxon>
        <taxon>Negativicutes</taxon>
        <taxon>Selenomonadales</taxon>
        <taxon>Selenomonadaceae</taxon>
        <taxon>Selenomonas</taxon>
    </lineage>
</organism>
<name>A0A1I3I619_SELRU</name>
<dbReference type="Proteomes" id="UP000183639">
    <property type="component" value="Unassembled WGS sequence"/>
</dbReference>
<reference evidence="1 2" key="1">
    <citation type="submission" date="2016-10" db="EMBL/GenBank/DDBJ databases">
        <authorList>
            <person name="de Groot N.N."/>
        </authorList>
    </citation>
    <scope>NUCLEOTIDE SEQUENCE [LARGE SCALE GENOMIC DNA]</scope>
    <source>
        <strain evidence="1 2">Z108</strain>
    </source>
</reference>
<dbReference type="RefSeq" id="WP_075445802.1">
    <property type="nucleotide sequence ID" value="NZ_FOQK01000039.1"/>
</dbReference>
<dbReference type="EMBL" id="FOQK01000039">
    <property type="protein sequence ID" value="SFI43435.1"/>
    <property type="molecule type" value="Genomic_DNA"/>
</dbReference>
<evidence type="ECO:0000313" key="1">
    <source>
        <dbReference type="EMBL" id="SFI43435.1"/>
    </source>
</evidence>
<gene>
    <name evidence="1" type="ORF">SAMN04487861_1393</name>
</gene>
<sequence length="393" mass="46945">MDENKKKHLEQLCVRRAQIVYEIRKEILKKTQQKMADALGMSRPTYNKEENSQQVSALFYFAIGSYLDYYYKELLKKWVHNYENNDYKKEIIALTSLLNHDNLYRIKKIPISDTDYEYFLSHSFNQEWWDIMNSSSYNKIDNIKIENCIKARCLFIYIDDFSAVELENIFNRLTPLLKKHSQRISILTDNKQFQVSDASQLNINKQESINDKIIGLLLMNRNFIDFSYSECSYNESIERISHLINLKSRIFILTKKIWLLNDRRIFTNKKTKKIIKRVIKESNLKKSELKKSNIISYLNSVLAGYFTDYFCYINWENNNFVHHDFVFENVYKEIPDDAILSFIILIFMPIISDENSNINTKSIDISLEKVLKEEFPSFNFSIYLKYINMKIPQ</sequence>
<proteinExistence type="predicted"/>
<dbReference type="AlphaFoldDB" id="A0A1I3I619"/>
<accession>A0A1I3I619</accession>